<proteinExistence type="predicted"/>
<evidence type="ECO:0000313" key="2">
    <source>
        <dbReference type="Proteomes" id="UP001378592"/>
    </source>
</evidence>
<organism evidence="1 2">
    <name type="scientific">Gryllus longicercus</name>
    <dbReference type="NCBI Taxonomy" id="2509291"/>
    <lineage>
        <taxon>Eukaryota</taxon>
        <taxon>Metazoa</taxon>
        <taxon>Ecdysozoa</taxon>
        <taxon>Arthropoda</taxon>
        <taxon>Hexapoda</taxon>
        <taxon>Insecta</taxon>
        <taxon>Pterygota</taxon>
        <taxon>Neoptera</taxon>
        <taxon>Polyneoptera</taxon>
        <taxon>Orthoptera</taxon>
        <taxon>Ensifera</taxon>
        <taxon>Gryllidea</taxon>
        <taxon>Grylloidea</taxon>
        <taxon>Gryllidae</taxon>
        <taxon>Gryllinae</taxon>
        <taxon>Gryllus</taxon>
    </lineage>
</organism>
<name>A0AAN9WEE6_9ORTH</name>
<dbReference type="EMBL" id="JAZDUA010000005">
    <property type="protein sequence ID" value="KAK7874112.1"/>
    <property type="molecule type" value="Genomic_DNA"/>
</dbReference>
<gene>
    <name evidence="1" type="ORF">R5R35_004655</name>
</gene>
<keyword evidence="2" id="KW-1185">Reference proteome</keyword>
<evidence type="ECO:0000313" key="1">
    <source>
        <dbReference type="EMBL" id="KAK7874112.1"/>
    </source>
</evidence>
<dbReference type="Proteomes" id="UP001378592">
    <property type="component" value="Unassembled WGS sequence"/>
</dbReference>
<accession>A0AAN9WEE6</accession>
<comment type="caution">
    <text evidence="1">The sequence shown here is derived from an EMBL/GenBank/DDBJ whole genome shotgun (WGS) entry which is preliminary data.</text>
</comment>
<dbReference type="AlphaFoldDB" id="A0AAN9WEE6"/>
<reference evidence="1 2" key="1">
    <citation type="submission" date="2024-03" db="EMBL/GenBank/DDBJ databases">
        <title>The genome assembly and annotation of the cricket Gryllus longicercus Weissman &amp; Gray.</title>
        <authorList>
            <person name="Szrajer S."/>
            <person name="Gray D."/>
            <person name="Ylla G."/>
        </authorList>
    </citation>
    <scope>NUCLEOTIDE SEQUENCE [LARGE SCALE GENOMIC DNA]</scope>
    <source>
        <strain evidence="1">DAG 2021-001</strain>
        <tissue evidence="1">Whole body minus gut</tissue>
    </source>
</reference>
<protein>
    <submittedName>
        <fullName evidence="1">Uncharacterized protein</fullName>
    </submittedName>
</protein>
<sequence length="112" mass="12738">MDGHDIVFESVVKVEKVKEEPAEFFEEANPIDIHKTSTSKSVIKKEEDEELEPLVTVFLKSSEVTKEEVEEECEDPLATYVGRCPIKSEETDERACSCGELRMNILVSDTVW</sequence>